<dbReference type="RefSeq" id="XP_009827906.1">
    <property type="nucleotide sequence ID" value="XM_009829604.1"/>
</dbReference>
<proteinExistence type="predicted"/>
<dbReference type="VEuPathDB" id="FungiDB:H257_04940"/>
<organism evidence="1">
    <name type="scientific">Aphanomyces astaci</name>
    <name type="common">Crayfish plague agent</name>
    <dbReference type="NCBI Taxonomy" id="112090"/>
    <lineage>
        <taxon>Eukaryota</taxon>
        <taxon>Sar</taxon>
        <taxon>Stramenopiles</taxon>
        <taxon>Oomycota</taxon>
        <taxon>Saprolegniomycetes</taxon>
        <taxon>Saprolegniales</taxon>
        <taxon>Verrucalvaceae</taxon>
        <taxon>Aphanomyces</taxon>
    </lineage>
</organism>
<name>W4GRB4_APHAT</name>
<protein>
    <submittedName>
        <fullName evidence="1">Uncharacterized protein</fullName>
    </submittedName>
</protein>
<reference evidence="1" key="1">
    <citation type="submission" date="2013-12" db="EMBL/GenBank/DDBJ databases">
        <title>The Genome Sequence of Aphanomyces astaci APO3.</title>
        <authorList>
            <consortium name="The Broad Institute Genomics Platform"/>
            <person name="Russ C."/>
            <person name="Tyler B."/>
            <person name="van West P."/>
            <person name="Dieguez-Uribeondo J."/>
            <person name="Young S.K."/>
            <person name="Zeng Q."/>
            <person name="Gargeya S."/>
            <person name="Fitzgerald M."/>
            <person name="Abouelleil A."/>
            <person name="Alvarado L."/>
            <person name="Chapman S.B."/>
            <person name="Gainer-Dewar J."/>
            <person name="Goldberg J."/>
            <person name="Griggs A."/>
            <person name="Gujja S."/>
            <person name="Hansen M."/>
            <person name="Howarth C."/>
            <person name="Imamovic A."/>
            <person name="Ireland A."/>
            <person name="Larimer J."/>
            <person name="McCowan C."/>
            <person name="Murphy C."/>
            <person name="Pearson M."/>
            <person name="Poon T.W."/>
            <person name="Priest M."/>
            <person name="Roberts A."/>
            <person name="Saif S."/>
            <person name="Shea T."/>
            <person name="Sykes S."/>
            <person name="Wortman J."/>
            <person name="Nusbaum C."/>
            <person name="Birren B."/>
        </authorList>
    </citation>
    <scope>NUCLEOTIDE SEQUENCE [LARGE SCALE GENOMIC DNA]</scope>
    <source>
        <strain evidence="1">APO3</strain>
    </source>
</reference>
<dbReference type="EMBL" id="KI913122">
    <property type="protein sequence ID" value="ETV82237.1"/>
    <property type="molecule type" value="Genomic_DNA"/>
</dbReference>
<gene>
    <name evidence="1" type="ORF">H257_04940</name>
</gene>
<evidence type="ECO:0000313" key="1">
    <source>
        <dbReference type="EMBL" id="ETV82237.1"/>
    </source>
</evidence>
<dbReference type="GeneID" id="20806936"/>
<sequence>MPLLLEDIPRHVDEEGVRRGSTVCRRVVLPLPVSTAPNKIPPLPKRPLIITEHVLARLTTALLKKRESATYVARPQMRLQLRRQLRSVLTNRRDMNEGKSAAATVVPVLPLASKSVVDKDSSCDAAEAQRWSQGALGQYLAPSVTKAWCALRSMATSVTKVVIVV</sequence>
<dbReference type="AlphaFoldDB" id="W4GRB4"/>
<accession>W4GRB4</accession>